<sequence length="99" mass="10997">MCSRGREAKREAMVSATGTRWSSVVLHVEEIRERGAAERALVITSITSDTFSYSPWISVLMKALRGGLQSISCCSDHECQDAEHEVQQIKLEMFSVSSC</sequence>
<evidence type="ECO:0000313" key="2">
    <source>
        <dbReference type="Proteomes" id="UP001157502"/>
    </source>
</evidence>
<accession>A0ACC2FU71</accession>
<dbReference type="EMBL" id="CM055749">
    <property type="protein sequence ID" value="KAJ7994973.1"/>
    <property type="molecule type" value="Genomic_DNA"/>
</dbReference>
<evidence type="ECO:0000313" key="1">
    <source>
        <dbReference type="EMBL" id="KAJ7994973.1"/>
    </source>
</evidence>
<dbReference type="Proteomes" id="UP001157502">
    <property type="component" value="Chromosome 22"/>
</dbReference>
<keyword evidence="2" id="KW-1185">Reference proteome</keyword>
<name>A0ACC2FU71_DALPE</name>
<protein>
    <submittedName>
        <fullName evidence="1">Uncharacterized protein</fullName>
    </submittedName>
</protein>
<organism evidence="1 2">
    <name type="scientific">Dallia pectoralis</name>
    <name type="common">Alaska blackfish</name>
    <dbReference type="NCBI Taxonomy" id="75939"/>
    <lineage>
        <taxon>Eukaryota</taxon>
        <taxon>Metazoa</taxon>
        <taxon>Chordata</taxon>
        <taxon>Craniata</taxon>
        <taxon>Vertebrata</taxon>
        <taxon>Euteleostomi</taxon>
        <taxon>Actinopterygii</taxon>
        <taxon>Neopterygii</taxon>
        <taxon>Teleostei</taxon>
        <taxon>Protacanthopterygii</taxon>
        <taxon>Esociformes</taxon>
        <taxon>Umbridae</taxon>
        <taxon>Dallia</taxon>
    </lineage>
</organism>
<reference evidence="1" key="1">
    <citation type="submission" date="2021-05" db="EMBL/GenBank/DDBJ databases">
        <authorList>
            <person name="Pan Q."/>
            <person name="Jouanno E."/>
            <person name="Zahm M."/>
            <person name="Klopp C."/>
            <person name="Cabau C."/>
            <person name="Louis A."/>
            <person name="Berthelot C."/>
            <person name="Parey E."/>
            <person name="Roest Crollius H."/>
            <person name="Montfort J."/>
            <person name="Robinson-Rechavi M."/>
            <person name="Bouchez O."/>
            <person name="Lampietro C."/>
            <person name="Lopez Roques C."/>
            <person name="Donnadieu C."/>
            <person name="Postlethwait J."/>
            <person name="Bobe J."/>
            <person name="Dillon D."/>
            <person name="Chandos A."/>
            <person name="von Hippel F."/>
            <person name="Guiguen Y."/>
        </authorList>
    </citation>
    <scope>NUCLEOTIDE SEQUENCE</scope>
    <source>
        <strain evidence="1">YG-Jan2019</strain>
    </source>
</reference>
<gene>
    <name evidence="1" type="ORF">DPEC_G00255090</name>
</gene>
<comment type="caution">
    <text evidence="1">The sequence shown here is derived from an EMBL/GenBank/DDBJ whole genome shotgun (WGS) entry which is preliminary data.</text>
</comment>
<proteinExistence type="predicted"/>